<proteinExistence type="predicted"/>
<feature type="region of interest" description="Disordered" evidence="1">
    <location>
        <begin position="255"/>
        <end position="280"/>
    </location>
</feature>
<accession>A0A1X6PJM6</accession>
<dbReference type="Proteomes" id="UP000218209">
    <property type="component" value="Unassembled WGS sequence"/>
</dbReference>
<organism evidence="2 3">
    <name type="scientific">Porphyra umbilicalis</name>
    <name type="common">Purple laver</name>
    <name type="synonym">Red alga</name>
    <dbReference type="NCBI Taxonomy" id="2786"/>
    <lineage>
        <taxon>Eukaryota</taxon>
        <taxon>Rhodophyta</taxon>
        <taxon>Bangiophyceae</taxon>
        <taxon>Bangiales</taxon>
        <taxon>Bangiaceae</taxon>
        <taxon>Porphyra</taxon>
    </lineage>
</organism>
<sequence>MASRVTVKQMRLELKRRGLPIHRTMDIFVQPCRVNGVSCESPAGAAAVITPLRSTPTPTTPATPTTFAPTTPATSALTAPAILTRPKIDRTQSSSPCDGDAIARSPSLPPIGCALPTAAEATDGARAPFSKHERARLTHVLSEGEVAAGVIFSRRPMSRHQQDSKAHRSDVWVVVIAELFNISQSFAVPRECADGGIDPNNHPFTRTGLFLRAKWTETGSGFLARVQVLLQLGPERPQPVGGLLQGGYDAGLPFHSPQKKGNGIGAHQPRNEPCRRRRGRAGSGYLLGGYYL</sequence>
<dbReference type="EMBL" id="KV918766">
    <property type="protein sequence ID" value="OSX81005.1"/>
    <property type="molecule type" value="Genomic_DNA"/>
</dbReference>
<evidence type="ECO:0000313" key="2">
    <source>
        <dbReference type="EMBL" id="OSX81005.1"/>
    </source>
</evidence>
<evidence type="ECO:0000256" key="1">
    <source>
        <dbReference type="SAM" id="MobiDB-lite"/>
    </source>
</evidence>
<dbReference type="AlphaFoldDB" id="A0A1X6PJM6"/>
<gene>
    <name evidence="2" type="ORF">BU14_0027s0031</name>
</gene>
<reference evidence="2 3" key="1">
    <citation type="submission" date="2017-03" db="EMBL/GenBank/DDBJ databases">
        <title>WGS assembly of Porphyra umbilicalis.</title>
        <authorList>
            <person name="Brawley S.H."/>
            <person name="Blouin N.A."/>
            <person name="Ficko-Blean E."/>
            <person name="Wheeler G.L."/>
            <person name="Lohr M."/>
            <person name="Goodson H.V."/>
            <person name="Jenkins J.W."/>
            <person name="Blaby-Haas C.E."/>
            <person name="Helliwell K.E."/>
            <person name="Chan C."/>
            <person name="Marriage T."/>
            <person name="Bhattacharya D."/>
            <person name="Klein A.S."/>
            <person name="Badis Y."/>
            <person name="Brodie J."/>
            <person name="Cao Y."/>
            <person name="Collen J."/>
            <person name="Dittami S.M."/>
            <person name="Gachon C.M."/>
            <person name="Green B.R."/>
            <person name="Karpowicz S."/>
            <person name="Kim J.W."/>
            <person name="Kudahl U."/>
            <person name="Lin S."/>
            <person name="Michel G."/>
            <person name="Mittag M."/>
            <person name="Olson B.J."/>
            <person name="Pangilinan J."/>
            <person name="Peng Y."/>
            <person name="Qiu H."/>
            <person name="Shu S."/>
            <person name="Singer J.T."/>
            <person name="Smith A.G."/>
            <person name="Sprecher B.N."/>
            <person name="Wagner V."/>
            <person name="Wang W."/>
            <person name="Wang Z.-Y."/>
            <person name="Yan J."/>
            <person name="Yarish C."/>
            <person name="Zoeuner-Riek S."/>
            <person name="Zhuang Y."/>
            <person name="Zou Y."/>
            <person name="Lindquist E.A."/>
            <person name="Grimwood J."/>
            <person name="Barry K."/>
            <person name="Rokhsar D.S."/>
            <person name="Schmutz J."/>
            <person name="Stiller J.W."/>
            <person name="Grossman A.R."/>
            <person name="Prochnik S.E."/>
        </authorList>
    </citation>
    <scope>NUCLEOTIDE SEQUENCE [LARGE SCALE GENOMIC DNA]</scope>
    <source>
        <strain evidence="2">4086291</strain>
    </source>
</reference>
<evidence type="ECO:0000313" key="3">
    <source>
        <dbReference type="Proteomes" id="UP000218209"/>
    </source>
</evidence>
<keyword evidence="3" id="KW-1185">Reference proteome</keyword>
<name>A0A1X6PJM6_PORUM</name>
<protein>
    <submittedName>
        <fullName evidence="2">Uncharacterized protein</fullName>
    </submittedName>
</protein>
<feature type="region of interest" description="Disordered" evidence="1">
    <location>
        <begin position="51"/>
        <end position="72"/>
    </location>
</feature>